<evidence type="ECO:0000313" key="1">
    <source>
        <dbReference type="EMBL" id="WDA59400.1"/>
    </source>
</evidence>
<dbReference type="InterPro" id="IPR047722">
    <property type="entry name" value="STM4015-like"/>
</dbReference>
<dbReference type="Proteomes" id="UP001217044">
    <property type="component" value="Chromosome"/>
</dbReference>
<organism evidence="1 2">
    <name type="scientific">Deinococcus aquaticus</name>
    <dbReference type="NCBI Taxonomy" id="328692"/>
    <lineage>
        <taxon>Bacteria</taxon>
        <taxon>Thermotogati</taxon>
        <taxon>Deinococcota</taxon>
        <taxon>Deinococci</taxon>
        <taxon>Deinococcales</taxon>
        <taxon>Deinococcaceae</taxon>
        <taxon>Deinococcus</taxon>
    </lineage>
</organism>
<proteinExistence type="predicted"/>
<dbReference type="InterPro" id="IPR032675">
    <property type="entry name" value="LRR_dom_sf"/>
</dbReference>
<dbReference type="Gene3D" id="3.80.10.10">
    <property type="entry name" value="Ribonuclease Inhibitor"/>
    <property type="match status" value="1"/>
</dbReference>
<dbReference type="EMBL" id="CP115165">
    <property type="protein sequence ID" value="WDA59400.1"/>
    <property type="molecule type" value="Genomic_DNA"/>
</dbReference>
<name>A0ABY7V2Q5_9DEIO</name>
<accession>A0ABY7V2Q5</accession>
<reference evidence="1 2" key="1">
    <citation type="submission" date="2022-12" db="EMBL/GenBank/DDBJ databases">
        <title>Genome Sequence of Deinococcus aquaticus Type Strain PB314.</title>
        <authorList>
            <person name="Albert C."/>
            <person name="Hill J."/>
            <person name="Boren L."/>
            <person name="Scholz-Ng S."/>
            <person name="Fatema N."/>
            <person name="Grosso R."/>
            <person name="Soboslay E."/>
            <person name="Tuohy J."/>
        </authorList>
    </citation>
    <scope>NUCLEOTIDE SEQUENCE [LARGE SCALE GENOMIC DNA]</scope>
    <source>
        <strain evidence="1 2">PB-314</strain>
    </source>
</reference>
<sequence length="306" mass="33057">MAIYEHLTGFGDLRVQPWNPGDPLPDPATTMVRLSVDWDEGGSWTDKLSAFLALPGVEATRGLVVGMWDEEVSSGSSPDAMIQALTAAHGALPNLRVLFINDITSEESELSWITNGDLSPVLAAYPRLTHLGVRGGNELSLGPLHLPELRHLIIQTGGLDASVVRQVMTADLPALEHLELFLGTDNYGATSSVDDLTPLLDGTLFPRLKYLGLKNSDYQDQIAQVLASAPVTATLEELDLSLGVLTDEGAQALLGSEHVGNLKKLHVAHHFMSGEMVARLEALPPEVDASDRQDDDEEWRFVALGE</sequence>
<protein>
    <submittedName>
        <fullName evidence="1">STM4015 family protein</fullName>
    </submittedName>
</protein>
<dbReference type="RefSeq" id="WP_273989884.1">
    <property type="nucleotide sequence ID" value="NZ_BAABQT010000014.1"/>
</dbReference>
<dbReference type="NCBIfam" id="NF038076">
    <property type="entry name" value="fam_STM4015"/>
    <property type="match status" value="1"/>
</dbReference>
<keyword evidence="2" id="KW-1185">Reference proteome</keyword>
<dbReference type="SUPFAM" id="SSF52047">
    <property type="entry name" value="RNI-like"/>
    <property type="match status" value="1"/>
</dbReference>
<gene>
    <name evidence="1" type="ORF">M8445_04090</name>
</gene>
<evidence type="ECO:0000313" key="2">
    <source>
        <dbReference type="Proteomes" id="UP001217044"/>
    </source>
</evidence>